<gene>
    <name evidence="2" type="ORF">SB48_HM08orf01554</name>
</gene>
<evidence type="ECO:0000256" key="1">
    <source>
        <dbReference type="SAM" id="Phobius"/>
    </source>
</evidence>
<keyword evidence="1" id="KW-0472">Membrane</keyword>
<feature type="transmembrane region" description="Helical" evidence="1">
    <location>
        <begin position="687"/>
        <end position="705"/>
    </location>
</feature>
<proteinExistence type="predicted"/>
<name>A0AAN0T551_HEYCO</name>
<dbReference type="AlphaFoldDB" id="A0AAN0T551"/>
<organism evidence="2 3">
    <name type="scientific">Heyndrickxia coagulans</name>
    <name type="common">Weizmannia coagulans</name>
    <dbReference type="NCBI Taxonomy" id="1398"/>
    <lineage>
        <taxon>Bacteria</taxon>
        <taxon>Bacillati</taxon>
        <taxon>Bacillota</taxon>
        <taxon>Bacilli</taxon>
        <taxon>Bacillales</taxon>
        <taxon>Bacillaceae</taxon>
        <taxon>Heyndrickxia</taxon>
    </lineage>
</organism>
<feature type="transmembrane region" description="Helical" evidence="1">
    <location>
        <begin position="267"/>
        <end position="293"/>
    </location>
</feature>
<feature type="transmembrane region" description="Helical" evidence="1">
    <location>
        <begin position="229"/>
        <end position="247"/>
    </location>
</feature>
<feature type="transmembrane region" description="Helical" evidence="1">
    <location>
        <begin position="645"/>
        <end position="666"/>
    </location>
</feature>
<feature type="transmembrane region" description="Helical" evidence="1">
    <location>
        <begin position="711"/>
        <end position="735"/>
    </location>
</feature>
<dbReference type="Proteomes" id="UP000032024">
    <property type="component" value="Chromosome"/>
</dbReference>
<protein>
    <recommendedName>
        <fullName evidence="4">DUF1430 domain-containing protein</fullName>
    </recommendedName>
</protein>
<feature type="transmembrane region" description="Helical" evidence="1">
    <location>
        <begin position="350"/>
        <end position="371"/>
    </location>
</feature>
<dbReference type="Pfam" id="PF07242">
    <property type="entry name" value="DUF1430"/>
    <property type="match status" value="1"/>
</dbReference>
<evidence type="ECO:0000313" key="3">
    <source>
        <dbReference type="Proteomes" id="UP000032024"/>
    </source>
</evidence>
<keyword evidence="1" id="KW-1133">Transmembrane helix</keyword>
<keyword evidence="3" id="KW-1185">Reference proteome</keyword>
<dbReference type="EMBL" id="CP010525">
    <property type="protein sequence ID" value="AJO21805.1"/>
    <property type="molecule type" value="Genomic_DNA"/>
</dbReference>
<dbReference type="NCBIfam" id="TIGR01654">
    <property type="entry name" value="bact_immun_7tm"/>
    <property type="match status" value="1"/>
</dbReference>
<evidence type="ECO:0000313" key="2">
    <source>
        <dbReference type="EMBL" id="AJO21805.1"/>
    </source>
</evidence>
<feature type="transmembrane region" description="Helical" evidence="1">
    <location>
        <begin position="309"/>
        <end position="329"/>
    </location>
</feature>
<accession>A0AAN0T551</accession>
<dbReference type="InterPro" id="IPR006541">
    <property type="entry name" value="Bacteriocin_ass"/>
</dbReference>
<sequence length="748" mass="85783">MKKIIILFFLLLAFCSFLDAYYQVSVNDVKHSTKSVEKIGKTFWVPDSSITLGPNSWDRVYPLLNKAAQRTNVNLIRTGYNSKDEPQITFFILASHSTNLFRLFSLKEGHYPSLQEMNGHAVFLSSEKTQDQQQVGLLKTFAKHPIRSIQPLKRAADFDLPASGRYIVETTSSDQYEKFVHYFMKSINAQLTHEGIRPFVQTEFTQGNESSIPDNFGISGSTVISSFHYLPYLIFVATILLLVYYSFYSAKRIGVMKLHGIGLIKGWYWLIGRLIIGTFLFLTAGCLLIAVIMKGANTLFLFTLFKSQLMIYGTTVIASLIVIPYIYTVRVSDAIKNHRRTRSILVINTVMKVCCILLVLGAASSAMNNYFQLKDKQKQLQIWKNTGVASEYGLLYPRRIGYGLVELIMGNGSQQYIHTQFLYPYLNRSGALYIDASSYETDALTQPLPEGEFRTVSVNPNYLQQFPLYSDKGQRIRIVEQTKSWIVLVPEQYKNKKRLILKNVHQDRNENYKFMVHGHELVAPWIENQQIKIIWLKKNQRLNTFDPLVFPSQHNVIVDPIINVVTEKNSTDLDGMGFISGDETSSLKIKLYDHNAKKTMQTLEPTLKKFHLNTYLNHLVSINGAIKQSIADLQHQLNILMLQTFAMLSCSLILVVQNIVIFFAKYRQKFLVRRLLGVGFIYTYKEYGFLLVGTWFFQLVIGEFILNPEPIHFIILNAILMLIEIMVSFVALTYIERSNLAKMLKEEA</sequence>
<evidence type="ECO:0008006" key="4">
    <source>
        <dbReference type="Google" id="ProtNLM"/>
    </source>
</evidence>
<keyword evidence="1" id="KW-0812">Transmembrane</keyword>
<reference evidence="3" key="1">
    <citation type="submission" date="2015-01" db="EMBL/GenBank/DDBJ databases">
        <title>Comparative genome analysis of Bacillus coagulans HM-08, Clostridium butyricum HM-68, Bacillus subtilis HM-66 and Bacillus paralicheniformis BL-09.</title>
        <authorList>
            <person name="Zhang H."/>
        </authorList>
    </citation>
    <scope>NUCLEOTIDE SEQUENCE [LARGE SCALE GENOMIC DNA]</scope>
    <source>
        <strain evidence="3">HM-08</strain>
    </source>
</reference>
<dbReference type="RefSeq" id="WP_035183915.1">
    <property type="nucleotide sequence ID" value="NZ_CP010525.1"/>
</dbReference>